<evidence type="ECO:0000313" key="3">
    <source>
        <dbReference type="EMBL" id="PXF48638.1"/>
    </source>
</evidence>
<dbReference type="SUPFAM" id="SSF48371">
    <property type="entry name" value="ARM repeat"/>
    <property type="match status" value="1"/>
</dbReference>
<evidence type="ECO:0000313" key="4">
    <source>
        <dbReference type="Proteomes" id="UP000247409"/>
    </source>
</evidence>
<dbReference type="Gene3D" id="1.25.10.10">
    <property type="entry name" value="Leucine-rich Repeat Variant"/>
    <property type="match status" value="1"/>
</dbReference>
<accession>A0A2V3J2K7</accession>
<dbReference type="EMBL" id="NBIV01000012">
    <property type="protein sequence ID" value="PXF48638.1"/>
    <property type="molecule type" value="Genomic_DNA"/>
</dbReference>
<reference evidence="3 4" key="1">
    <citation type="journal article" date="2018" name="Mol. Biol. Evol.">
        <title>Analysis of the draft genome of the red seaweed Gracilariopsis chorda provides insights into genome size evolution in Rhodophyta.</title>
        <authorList>
            <person name="Lee J."/>
            <person name="Yang E.C."/>
            <person name="Graf L."/>
            <person name="Yang J.H."/>
            <person name="Qiu H."/>
            <person name="Zel Zion U."/>
            <person name="Chan C.X."/>
            <person name="Stephens T.G."/>
            <person name="Weber A.P.M."/>
            <person name="Boo G.H."/>
            <person name="Boo S.M."/>
            <person name="Kim K.M."/>
            <person name="Shin Y."/>
            <person name="Jung M."/>
            <person name="Lee S.J."/>
            <person name="Yim H.S."/>
            <person name="Lee J.H."/>
            <person name="Bhattacharya D."/>
            <person name="Yoon H.S."/>
        </authorList>
    </citation>
    <scope>NUCLEOTIDE SEQUENCE [LARGE SCALE GENOMIC DNA]</scope>
    <source>
        <strain evidence="3 4">SKKU-2015</strain>
        <tissue evidence="3">Whole body</tissue>
    </source>
</reference>
<feature type="region of interest" description="Disordered" evidence="2">
    <location>
        <begin position="1"/>
        <end position="87"/>
    </location>
</feature>
<dbReference type="PROSITE" id="PS50077">
    <property type="entry name" value="HEAT_REPEAT"/>
    <property type="match status" value="1"/>
</dbReference>
<gene>
    <name evidence="3" type="ORF">BWQ96_01490</name>
</gene>
<dbReference type="InterPro" id="IPR016024">
    <property type="entry name" value="ARM-type_fold"/>
</dbReference>
<keyword evidence="4" id="KW-1185">Reference proteome</keyword>
<dbReference type="PANTHER" id="PTHR21467:SF0">
    <property type="entry name" value="SERINE_THREONINE-PROTEIN PHOSPHATASE 4 REGULATORY SUBUNIT 4"/>
    <property type="match status" value="1"/>
</dbReference>
<dbReference type="InterPro" id="IPR039918">
    <property type="entry name" value="PPP4R4"/>
</dbReference>
<evidence type="ECO:0000256" key="2">
    <source>
        <dbReference type="SAM" id="MobiDB-lite"/>
    </source>
</evidence>
<sequence>MAAEAVSSDTSQSTHTPLEPSLNANGATSPVTQSPSTSPTGNSHTRAYSTIQTPNGLSADPEAQALLNPDSRVPGANDQDTNPSYDQDTAGVEFVVLNDDVLTSVANATLVLLDGSDLERLAVLFQFPQFLEHCPDDTLQIMVPEICRDAVRWKDEVQMAAAEALYFVVNMRIPETVAKRIVIAALRIIQMSESGDVFDAWGEILSMMLPQVKREDVLSLVVPATVDRAASATVESRRLAARIIGSLNDALTAKELEEQFLGQAMRLCDDQDPSVRAMIAQSLASVGTKLPLRISEKQLWPKLDALMTDDNARVRAAAMRAVARSAEAHKTECLTSPSFKNMLLPTFLRECATASAVASSDLRNVDDDTYLMLEIFSEVYGYLLCAVHSLFGSDETWNTALNSLRRMVTCNGPTVRHWCAFNVPAVAVVCGSERPDKIRGVVHALSADTDVETRATLAAGIHETARVLGNGELREEILNAIANLMTDQNPQVRMNSLSHFAELLTLLSSGPNNGPPISPNAKDSPARELSPIFRSLETMSHDSWRTQELLAKQIEQCAHRIPQDMLCEHVAPLLFQMARESTFLVRRASISALVAVVRYIPDVRRRDHILKHFRSEWARGKVYWTRLAYIDGSTAALRILSNRLFTHLFASELLSLSRDSVANVRLRLTRLMPEVAVACGTKTAFKNAMDSLLNDPDDEIRREAEIAQEKIRKSPGPTLRWKPRTRPRRRRSASSLFKDKRERTTLLVTRMEHQMETLEGVLTSSHPCGEMLLLQTTLTAHQVLSKQ</sequence>
<dbReference type="InterPro" id="IPR021133">
    <property type="entry name" value="HEAT_type_2"/>
</dbReference>
<feature type="region of interest" description="Disordered" evidence="2">
    <location>
        <begin position="712"/>
        <end position="736"/>
    </location>
</feature>
<feature type="compositionally biased region" description="Polar residues" evidence="2">
    <location>
        <begin position="78"/>
        <end position="87"/>
    </location>
</feature>
<protein>
    <submittedName>
        <fullName evidence="3">Serine/threonine-protein phosphatase 4 regulatory subunit 4</fullName>
    </submittedName>
</protein>
<organism evidence="3 4">
    <name type="scientific">Gracilariopsis chorda</name>
    <dbReference type="NCBI Taxonomy" id="448386"/>
    <lineage>
        <taxon>Eukaryota</taxon>
        <taxon>Rhodophyta</taxon>
        <taxon>Florideophyceae</taxon>
        <taxon>Rhodymeniophycidae</taxon>
        <taxon>Gracilariales</taxon>
        <taxon>Gracilariaceae</taxon>
        <taxon>Gracilariopsis</taxon>
    </lineage>
</organism>
<feature type="compositionally biased region" description="Polar residues" evidence="2">
    <location>
        <begin position="41"/>
        <end position="56"/>
    </location>
</feature>
<dbReference type="OrthoDB" id="340346at2759"/>
<feature type="compositionally biased region" description="Basic residues" evidence="2">
    <location>
        <begin position="721"/>
        <end position="732"/>
    </location>
</feature>
<name>A0A2V3J2K7_9FLOR</name>
<dbReference type="AlphaFoldDB" id="A0A2V3J2K7"/>
<feature type="compositionally biased region" description="Low complexity" evidence="2">
    <location>
        <begin position="28"/>
        <end position="40"/>
    </location>
</feature>
<evidence type="ECO:0000256" key="1">
    <source>
        <dbReference type="PROSITE-ProRule" id="PRU00103"/>
    </source>
</evidence>
<feature type="compositionally biased region" description="Polar residues" evidence="2">
    <location>
        <begin position="7"/>
        <end position="27"/>
    </location>
</feature>
<dbReference type="STRING" id="448386.A0A2V3J2K7"/>
<proteinExistence type="predicted"/>
<feature type="repeat" description="HEAT" evidence="1">
    <location>
        <begin position="299"/>
        <end position="336"/>
    </location>
</feature>
<dbReference type="PANTHER" id="PTHR21467">
    <property type="entry name" value="PROTEIN PHOSPHATASE 4 REGULATORY SUBUNIT 4 PPP4R4"/>
    <property type="match status" value="1"/>
</dbReference>
<comment type="caution">
    <text evidence="3">The sequence shown here is derived from an EMBL/GenBank/DDBJ whole genome shotgun (WGS) entry which is preliminary data.</text>
</comment>
<dbReference type="InterPro" id="IPR011989">
    <property type="entry name" value="ARM-like"/>
</dbReference>
<dbReference type="Proteomes" id="UP000247409">
    <property type="component" value="Unassembled WGS sequence"/>
</dbReference>